<dbReference type="EMBL" id="JAABOE010000002">
    <property type="protein sequence ID" value="KAF3192042.1"/>
    <property type="molecule type" value="Genomic_DNA"/>
</dbReference>
<dbReference type="PANTHER" id="PTHR42791">
    <property type="entry name" value="GNAT FAMILY ACETYLTRANSFERASE"/>
    <property type="match status" value="1"/>
</dbReference>
<dbReference type="PROSITE" id="PS51186">
    <property type="entry name" value="GNAT"/>
    <property type="match status" value="1"/>
</dbReference>
<dbReference type="Proteomes" id="UP000479691">
    <property type="component" value="Unassembled WGS sequence"/>
</dbReference>
<proteinExistence type="predicted"/>
<protein>
    <recommendedName>
        <fullName evidence="1">N-acetyltransferase domain-containing protein</fullName>
    </recommendedName>
</protein>
<organism evidence="3 5">
    <name type="scientific">Orbilia oligospora</name>
    <name type="common">Nematode-trapping fungus</name>
    <name type="synonym">Arthrobotrys oligospora</name>
    <dbReference type="NCBI Taxonomy" id="2813651"/>
    <lineage>
        <taxon>Eukaryota</taxon>
        <taxon>Fungi</taxon>
        <taxon>Dikarya</taxon>
        <taxon>Ascomycota</taxon>
        <taxon>Pezizomycotina</taxon>
        <taxon>Orbiliomycetes</taxon>
        <taxon>Orbiliales</taxon>
        <taxon>Orbiliaceae</taxon>
        <taxon>Orbilia</taxon>
    </lineage>
</organism>
<dbReference type="InterPro" id="IPR016181">
    <property type="entry name" value="Acyl_CoA_acyltransferase"/>
</dbReference>
<evidence type="ECO:0000259" key="1">
    <source>
        <dbReference type="PROSITE" id="PS51186"/>
    </source>
</evidence>
<dbReference type="AlphaFoldDB" id="A0A6G1MHJ1"/>
<feature type="domain" description="N-acetyltransferase" evidence="1">
    <location>
        <begin position="71"/>
        <end position="231"/>
    </location>
</feature>
<gene>
    <name evidence="3" type="ORF">TWF191_007224</name>
    <name evidence="2" type="ORF">TWF788_004230</name>
</gene>
<sequence length="284" mass="32389">MKEKEATTLRPTTPTDLPTILEIHRHSLPLHTHALFTNPFRHLHPTSYALFTLVSPTNKLSTPPSPHSQSLTITTTTSKDTPTSWAFWRRNTGPLHSSKIQQYKTTASSIASGQTPISSLIPIKEEGTKYKSLSLPRLSLCNLHTLHDTLKYFASEHYYLSHLLVHPDHKRKGFGTILTLWGLYHAAKEGLPVFLTASTEGEGLYKKLGFRVIGEKSFPGIEELSEEDRRREEEILGKEVVEEQFRIVERPKIMVWEGTVEDEIFKDEEVIRMILAVPWDIQEV</sequence>
<evidence type="ECO:0000313" key="4">
    <source>
        <dbReference type="Proteomes" id="UP000479691"/>
    </source>
</evidence>
<evidence type="ECO:0000313" key="2">
    <source>
        <dbReference type="EMBL" id="KAF3192042.1"/>
    </source>
</evidence>
<dbReference type="SUPFAM" id="SSF55729">
    <property type="entry name" value="Acyl-CoA N-acyltransferases (Nat)"/>
    <property type="match status" value="1"/>
</dbReference>
<reference evidence="4 5" key="1">
    <citation type="submission" date="2019-06" db="EMBL/GenBank/DDBJ databases">
        <authorList>
            <person name="Palmer J.M."/>
        </authorList>
    </citation>
    <scope>NUCLEOTIDE SEQUENCE [LARGE SCALE GENOMIC DNA]</scope>
    <source>
        <strain evidence="3 5">TWF191</strain>
        <strain evidence="2 4">TWF788</strain>
    </source>
</reference>
<dbReference type="Pfam" id="PF13508">
    <property type="entry name" value="Acetyltransf_7"/>
    <property type="match status" value="1"/>
</dbReference>
<dbReference type="EMBL" id="WIPF01000044">
    <property type="protein sequence ID" value="KAF3221015.1"/>
    <property type="molecule type" value="Genomic_DNA"/>
</dbReference>
<accession>A0A6G1MHJ1</accession>
<name>A0A6G1MHJ1_ORBOL</name>
<dbReference type="Gene3D" id="3.40.630.30">
    <property type="match status" value="1"/>
</dbReference>
<dbReference type="GO" id="GO:0016747">
    <property type="term" value="F:acyltransferase activity, transferring groups other than amino-acyl groups"/>
    <property type="evidence" value="ECO:0007669"/>
    <property type="project" value="InterPro"/>
</dbReference>
<dbReference type="InterPro" id="IPR000182">
    <property type="entry name" value="GNAT_dom"/>
</dbReference>
<dbReference type="InterPro" id="IPR052523">
    <property type="entry name" value="Trichothecene_AcTrans"/>
</dbReference>
<dbReference type="PANTHER" id="PTHR42791:SF1">
    <property type="entry name" value="N-ACETYLTRANSFERASE DOMAIN-CONTAINING PROTEIN"/>
    <property type="match status" value="1"/>
</dbReference>
<evidence type="ECO:0000313" key="3">
    <source>
        <dbReference type="EMBL" id="KAF3221015.1"/>
    </source>
</evidence>
<dbReference type="Proteomes" id="UP000483672">
    <property type="component" value="Unassembled WGS sequence"/>
</dbReference>
<evidence type="ECO:0000313" key="5">
    <source>
        <dbReference type="Proteomes" id="UP000483672"/>
    </source>
</evidence>
<comment type="caution">
    <text evidence="3">The sequence shown here is derived from an EMBL/GenBank/DDBJ whole genome shotgun (WGS) entry which is preliminary data.</text>
</comment>
<dbReference type="CDD" id="cd04301">
    <property type="entry name" value="NAT_SF"/>
    <property type="match status" value="1"/>
</dbReference>